<sequence length="69" mass="7758">MARLGMVQRLAVLAAFQAAVAAAYFSVIERSRTREGSFSKDGYDFWDMYGKPKHMRKQEAAGVIDEKKA</sequence>
<dbReference type="EMBL" id="OZ019895">
    <property type="protein sequence ID" value="CAK9220892.1"/>
    <property type="molecule type" value="Genomic_DNA"/>
</dbReference>
<accession>A0ABP0UGS0</accession>
<evidence type="ECO:0000313" key="2">
    <source>
        <dbReference type="EMBL" id="CAK9220892.1"/>
    </source>
</evidence>
<evidence type="ECO:0000256" key="1">
    <source>
        <dbReference type="SAM" id="SignalP"/>
    </source>
</evidence>
<protein>
    <submittedName>
        <fullName evidence="2">Uncharacterized protein</fullName>
    </submittedName>
</protein>
<reference evidence="2" key="1">
    <citation type="submission" date="2024-02" db="EMBL/GenBank/DDBJ databases">
        <authorList>
            <consortium name="ELIXIR-Norway"/>
            <consortium name="Elixir Norway"/>
        </authorList>
    </citation>
    <scope>NUCLEOTIDE SEQUENCE</scope>
</reference>
<feature type="chain" id="PRO_5045902001" evidence="1">
    <location>
        <begin position="23"/>
        <end position="69"/>
    </location>
</feature>
<name>A0ABP0UGS0_9BRYO</name>
<keyword evidence="1" id="KW-0732">Signal</keyword>
<evidence type="ECO:0000313" key="3">
    <source>
        <dbReference type="Proteomes" id="UP001497512"/>
    </source>
</evidence>
<organism evidence="2 3">
    <name type="scientific">Sphagnum troendelagicum</name>
    <dbReference type="NCBI Taxonomy" id="128251"/>
    <lineage>
        <taxon>Eukaryota</taxon>
        <taxon>Viridiplantae</taxon>
        <taxon>Streptophyta</taxon>
        <taxon>Embryophyta</taxon>
        <taxon>Bryophyta</taxon>
        <taxon>Sphagnophytina</taxon>
        <taxon>Sphagnopsida</taxon>
        <taxon>Sphagnales</taxon>
        <taxon>Sphagnaceae</taxon>
        <taxon>Sphagnum</taxon>
    </lineage>
</organism>
<proteinExistence type="predicted"/>
<feature type="signal peptide" evidence="1">
    <location>
        <begin position="1"/>
        <end position="22"/>
    </location>
</feature>
<keyword evidence="3" id="KW-1185">Reference proteome</keyword>
<dbReference type="Proteomes" id="UP001497512">
    <property type="component" value="Chromosome 3"/>
</dbReference>
<gene>
    <name evidence="2" type="ORF">CSSPTR1EN2_LOCUS15683</name>
</gene>